<dbReference type="Proteomes" id="UP000521872">
    <property type="component" value="Unassembled WGS sequence"/>
</dbReference>
<feature type="compositionally biased region" description="Polar residues" evidence="1">
    <location>
        <begin position="443"/>
        <end position="454"/>
    </location>
</feature>
<evidence type="ECO:0000256" key="2">
    <source>
        <dbReference type="SAM" id="Phobius"/>
    </source>
</evidence>
<name>A0A8H4R4G1_9AGAR</name>
<feature type="transmembrane region" description="Helical" evidence="2">
    <location>
        <begin position="656"/>
        <end position="675"/>
    </location>
</feature>
<gene>
    <name evidence="4" type="ORF">D9613_009508</name>
</gene>
<accession>A0A8H4R4G1</accession>
<dbReference type="AlphaFoldDB" id="A0A8H4R4G1"/>
<feature type="region of interest" description="Disordered" evidence="1">
    <location>
        <begin position="443"/>
        <end position="479"/>
    </location>
</feature>
<dbReference type="InterPro" id="IPR000772">
    <property type="entry name" value="Ricin_B_lectin"/>
</dbReference>
<evidence type="ECO:0000313" key="4">
    <source>
        <dbReference type="EMBL" id="KAF4621985.1"/>
    </source>
</evidence>
<feature type="domain" description="Ricin B lectin" evidence="3">
    <location>
        <begin position="7"/>
        <end position="78"/>
    </location>
</feature>
<protein>
    <recommendedName>
        <fullName evidence="3">Ricin B lectin domain-containing protein</fullName>
    </recommendedName>
</protein>
<comment type="caution">
    <text evidence="4">The sequence shown here is derived from an EMBL/GenBank/DDBJ whole genome shotgun (WGS) entry which is preliminary data.</text>
</comment>
<feature type="compositionally biased region" description="Low complexity" evidence="1">
    <location>
        <begin position="611"/>
        <end position="630"/>
    </location>
</feature>
<proteinExistence type="predicted"/>
<reference evidence="4 5" key="1">
    <citation type="submission" date="2019-12" db="EMBL/GenBank/DDBJ databases">
        <authorList>
            <person name="Floudas D."/>
            <person name="Bentzer J."/>
            <person name="Ahren D."/>
            <person name="Johansson T."/>
            <person name="Persson P."/>
            <person name="Tunlid A."/>
        </authorList>
    </citation>
    <scope>NUCLEOTIDE SEQUENCE [LARGE SCALE GENOMIC DNA]</scope>
    <source>
        <strain evidence="4 5">CBS 102.39</strain>
    </source>
</reference>
<evidence type="ECO:0000259" key="3">
    <source>
        <dbReference type="Pfam" id="PF14200"/>
    </source>
</evidence>
<dbReference type="Pfam" id="PF14200">
    <property type="entry name" value="RicinB_lectin_2"/>
    <property type="match status" value="1"/>
</dbReference>
<dbReference type="InterPro" id="IPR035992">
    <property type="entry name" value="Ricin_B-like_lectins"/>
</dbReference>
<feature type="compositionally biased region" description="Low complexity" evidence="1">
    <location>
        <begin position="321"/>
        <end position="344"/>
    </location>
</feature>
<dbReference type="Gene3D" id="2.80.10.50">
    <property type="match status" value="1"/>
</dbReference>
<feature type="region of interest" description="Disordered" evidence="1">
    <location>
        <begin position="611"/>
        <end position="643"/>
    </location>
</feature>
<evidence type="ECO:0000256" key="1">
    <source>
        <dbReference type="SAM" id="MobiDB-lite"/>
    </source>
</evidence>
<feature type="region of interest" description="Disordered" evidence="1">
    <location>
        <begin position="256"/>
        <end position="351"/>
    </location>
</feature>
<sequence length="676" mass="67982">MALNIASGNSYVIVNTQSQTVMDLSGNDSVSVIGYPRHGGPNQQWELIFAQNGWHIKSVSSGKYLRHEGDDQNGRRLIATHEPFLWYIWPDTQNVTAGRISVASSSQIYDVDLTDFGNATPGTPVQIWGRTSHNNQVWQFDRVVEVFILTAVAVLAPSVAGKSTRSHGVVRRQATPSAAPDQCASTCSPFTQTLLSCKGDKTCLCTSAVQSNLQNCLNCLGSDTSQLASAAKLDANSFNTICQGTATVTATGSAPTLTGTITGTGEIETDIDTASATDPGPSGTATDDSGNDVASSTADASPTPSSAGATVDSGTGGSPSGGSAQSTGAPTGAGAVGGSASTPANKPSAGLPTVSKGSIGALLEMSLTLVKSSPTCYSTCKVSIDNFLSCTPSTCICTENMAASLQKCLDCVGPSGEGAPDDISFITDSYNTLCEGKNVPKIHSTNSSTSSPGDANTGGSNSGTGGNQSNNASGDSQNAGSAATMVKADIAKVAVVALLSDTCMCTTSFATNIRICMKCIADTGNDQDKNDGQLVVTGYNLLCEEIVPPIQLAGGTTGGTVSTTVPVQIPGGGSASLNGTLSSSTRSFISGSSQASSTSSLQSSMISLPTNTALSSSTSSSSTTSPESASIQTSRPDDAQVATPGLGSAARQIKGVGAAVIIAALGGVVGALGNLA</sequence>
<keyword evidence="2" id="KW-0812">Transmembrane</keyword>
<evidence type="ECO:0000313" key="5">
    <source>
        <dbReference type="Proteomes" id="UP000521872"/>
    </source>
</evidence>
<dbReference type="EMBL" id="JAACJL010000002">
    <property type="protein sequence ID" value="KAF4621985.1"/>
    <property type="molecule type" value="Genomic_DNA"/>
</dbReference>
<keyword evidence="2" id="KW-0472">Membrane</keyword>
<dbReference type="CDD" id="cd23422">
    <property type="entry name" value="beta-trefoil_Ricin_MPL_CNL"/>
    <property type="match status" value="1"/>
</dbReference>
<keyword evidence="5" id="KW-1185">Reference proteome</keyword>
<organism evidence="4 5">
    <name type="scientific">Agrocybe pediades</name>
    <dbReference type="NCBI Taxonomy" id="84607"/>
    <lineage>
        <taxon>Eukaryota</taxon>
        <taxon>Fungi</taxon>
        <taxon>Dikarya</taxon>
        <taxon>Basidiomycota</taxon>
        <taxon>Agaricomycotina</taxon>
        <taxon>Agaricomycetes</taxon>
        <taxon>Agaricomycetidae</taxon>
        <taxon>Agaricales</taxon>
        <taxon>Agaricineae</taxon>
        <taxon>Strophariaceae</taxon>
        <taxon>Agrocybe</taxon>
    </lineage>
</organism>
<keyword evidence="2" id="KW-1133">Transmembrane helix</keyword>
<feature type="compositionally biased region" description="Low complexity" evidence="1">
    <location>
        <begin position="292"/>
        <end position="313"/>
    </location>
</feature>
<dbReference type="SUPFAM" id="SSF50370">
    <property type="entry name" value="Ricin B-like lectins"/>
    <property type="match status" value="1"/>
</dbReference>